<dbReference type="AlphaFoldDB" id="A0A4Y2WCU2"/>
<gene>
    <name evidence="1" type="ORF">AVEN_58474_1</name>
</gene>
<feature type="non-terminal residue" evidence="1">
    <location>
        <position position="1"/>
    </location>
</feature>
<dbReference type="EMBL" id="BGPR01058103">
    <property type="protein sequence ID" value="GBO34312.1"/>
    <property type="molecule type" value="Genomic_DNA"/>
</dbReference>
<evidence type="ECO:0000313" key="1">
    <source>
        <dbReference type="EMBL" id="GBO34312.1"/>
    </source>
</evidence>
<name>A0A4Y2WCU2_ARAVE</name>
<accession>A0A4Y2WCU2</accession>
<organism evidence="1 2">
    <name type="scientific">Araneus ventricosus</name>
    <name type="common">Orbweaver spider</name>
    <name type="synonym">Epeira ventricosa</name>
    <dbReference type="NCBI Taxonomy" id="182803"/>
    <lineage>
        <taxon>Eukaryota</taxon>
        <taxon>Metazoa</taxon>
        <taxon>Ecdysozoa</taxon>
        <taxon>Arthropoda</taxon>
        <taxon>Chelicerata</taxon>
        <taxon>Arachnida</taxon>
        <taxon>Araneae</taxon>
        <taxon>Araneomorphae</taxon>
        <taxon>Entelegynae</taxon>
        <taxon>Araneoidea</taxon>
        <taxon>Araneidae</taxon>
        <taxon>Araneus</taxon>
    </lineage>
</organism>
<comment type="caution">
    <text evidence="1">The sequence shown here is derived from an EMBL/GenBank/DDBJ whole genome shotgun (WGS) entry which is preliminary data.</text>
</comment>
<sequence>VGRIAGSVDQWKEREVKLHSFRYEQNGGVELKEEESGVNNRLGGLERVSDFDSAEKCCVTSSN</sequence>
<evidence type="ECO:0000313" key="2">
    <source>
        <dbReference type="Proteomes" id="UP000499080"/>
    </source>
</evidence>
<proteinExistence type="predicted"/>
<reference evidence="1 2" key="1">
    <citation type="journal article" date="2019" name="Sci. Rep.">
        <title>Orb-weaving spider Araneus ventricosus genome elucidates the spidroin gene catalogue.</title>
        <authorList>
            <person name="Kono N."/>
            <person name="Nakamura H."/>
            <person name="Ohtoshi R."/>
            <person name="Moran D.A.P."/>
            <person name="Shinohara A."/>
            <person name="Yoshida Y."/>
            <person name="Fujiwara M."/>
            <person name="Mori M."/>
            <person name="Tomita M."/>
            <person name="Arakawa K."/>
        </authorList>
    </citation>
    <scope>NUCLEOTIDE SEQUENCE [LARGE SCALE GENOMIC DNA]</scope>
</reference>
<protein>
    <submittedName>
        <fullName evidence="1">Uncharacterized protein</fullName>
    </submittedName>
</protein>
<keyword evidence="2" id="KW-1185">Reference proteome</keyword>
<dbReference type="Proteomes" id="UP000499080">
    <property type="component" value="Unassembled WGS sequence"/>
</dbReference>